<organism evidence="2 3">
    <name type="scientific">Methylobacterium thuringiense</name>
    <dbReference type="NCBI Taxonomy" id="1003091"/>
    <lineage>
        <taxon>Bacteria</taxon>
        <taxon>Pseudomonadati</taxon>
        <taxon>Pseudomonadota</taxon>
        <taxon>Alphaproteobacteria</taxon>
        <taxon>Hyphomicrobiales</taxon>
        <taxon>Methylobacteriaceae</taxon>
        <taxon>Methylobacterium</taxon>
    </lineage>
</organism>
<feature type="compositionally biased region" description="Polar residues" evidence="1">
    <location>
        <begin position="73"/>
        <end position="82"/>
    </location>
</feature>
<reference evidence="2" key="1">
    <citation type="journal article" date="2021" name="Front. Microbiol.">
        <title>Comprehensive Comparative Genomics and Phenotyping of Methylobacterium Species.</title>
        <authorList>
            <person name="Alessa O."/>
            <person name="Ogura Y."/>
            <person name="Fujitani Y."/>
            <person name="Takami H."/>
            <person name="Hayashi T."/>
            <person name="Sahin N."/>
            <person name="Tani A."/>
        </authorList>
    </citation>
    <scope>NUCLEOTIDE SEQUENCE</scope>
    <source>
        <strain evidence="2">DSM 23674</strain>
    </source>
</reference>
<feature type="compositionally biased region" description="Low complexity" evidence="1">
    <location>
        <begin position="83"/>
        <end position="92"/>
    </location>
</feature>
<accession>A0ABQ4TUY5</accession>
<comment type="caution">
    <text evidence="2">The sequence shown here is derived from an EMBL/GenBank/DDBJ whole genome shotgun (WGS) entry which is preliminary data.</text>
</comment>
<evidence type="ECO:0000313" key="3">
    <source>
        <dbReference type="Proteomes" id="UP001055101"/>
    </source>
</evidence>
<sequence>MTAMREIYVSGNGDTWHLLWDFETGHTFVRHTANKPSGGNIVDISLPVFLSLGRDGPEHQALWAMIGTLLVGHSSNEETGSTPSPEAGAAAPEPSPGKGIL</sequence>
<feature type="region of interest" description="Disordered" evidence="1">
    <location>
        <begin position="73"/>
        <end position="101"/>
    </location>
</feature>
<dbReference type="RefSeq" id="WP_238232883.1">
    <property type="nucleotide sequence ID" value="NZ_BPRA01000029.1"/>
</dbReference>
<gene>
    <name evidence="2" type="ORF">EKPJFOCH_4291</name>
</gene>
<name>A0ABQ4TUY5_9HYPH</name>
<proteinExistence type="predicted"/>
<keyword evidence="3" id="KW-1185">Reference proteome</keyword>
<reference evidence="2" key="2">
    <citation type="submission" date="2021-08" db="EMBL/GenBank/DDBJ databases">
        <authorList>
            <person name="Tani A."/>
            <person name="Ola A."/>
            <person name="Ogura Y."/>
            <person name="Katsura K."/>
            <person name="Hayashi T."/>
        </authorList>
    </citation>
    <scope>NUCLEOTIDE SEQUENCE</scope>
    <source>
        <strain evidence="2">DSM 23674</strain>
    </source>
</reference>
<dbReference type="Proteomes" id="UP001055101">
    <property type="component" value="Unassembled WGS sequence"/>
</dbReference>
<evidence type="ECO:0000256" key="1">
    <source>
        <dbReference type="SAM" id="MobiDB-lite"/>
    </source>
</evidence>
<dbReference type="EMBL" id="BPRA01000029">
    <property type="protein sequence ID" value="GJE57772.1"/>
    <property type="molecule type" value="Genomic_DNA"/>
</dbReference>
<evidence type="ECO:0000313" key="2">
    <source>
        <dbReference type="EMBL" id="GJE57772.1"/>
    </source>
</evidence>
<protein>
    <submittedName>
        <fullName evidence="2">Uncharacterized protein</fullName>
    </submittedName>
</protein>